<keyword evidence="2" id="KW-1185">Reference proteome</keyword>
<protein>
    <submittedName>
        <fullName evidence="1">Uncharacterized protein</fullName>
    </submittedName>
</protein>
<dbReference type="Proteomes" id="UP000007113">
    <property type="component" value="Chromosome"/>
</dbReference>
<reference evidence="1 2" key="1">
    <citation type="submission" date="2011-11" db="EMBL/GenBank/DDBJ databases">
        <title>Complete sequence of Granulicella mallensis MP5ACTX8.</title>
        <authorList>
            <consortium name="US DOE Joint Genome Institute"/>
            <person name="Lucas S."/>
            <person name="Copeland A."/>
            <person name="Lapidus A."/>
            <person name="Cheng J.-F."/>
            <person name="Goodwin L."/>
            <person name="Pitluck S."/>
            <person name="Peters L."/>
            <person name="Lu M."/>
            <person name="Detter J.C."/>
            <person name="Han C."/>
            <person name="Tapia R."/>
            <person name="Land M."/>
            <person name="Hauser L."/>
            <person name="Kyrpides N."/>
            <person name="Ivanova N."/>
            <person name="Mikhailova N."/>
            <person name="Pagani I."/>
            <person name="Rawat S."/>
            <person name="Mannisto M."/>
            <person name="Haggblom M."/>
            <person name="Woyke T."/>
        </authorList>
    </citation>
    <scope>NUCLEOTIDE SEQUENCE [LARGE SCALE GENOMIC DNA]</scope>
    <source>
        <strain evidence="2">ATCC BAA-1857 / DSM 23137 / MP5ACTX8</strain>
    </source>
</reference>
<dbReference type="HOGENOM" id="CLU_2935046_0_0_0"/>
<evidence type="ECO:0000313" key="1">
    <source>
        <dbReference type="EMBL" id="AEU37472.1"/>
    </source>
</evidence>
<proteinExistence type="predicted"/>
<dbReference type="AlphaFoldDB" id="G8NT42"/>
<accession>G8NT42</accession>
<organism evidence="1 2">
    <name type="scientific">Granulicella mallensis (strain ATCC BAA-1857 / DSM 23137 / MP5ACTX8)</name>
    <dbReference type="NCBI Taxonomy" id="682795"/>
    <lineage>
        <taxon>Bacteria</taxon>
        <taxon>Pseudomonadati</taxon>
        <taxon>Acidobacteriota</taxon>
        <taxon>Terriglobia</taxon>
        <taxon>Terriglobales</taxon>
        <taxon>Acidobacteriaceae</taxon>
        <taxon>Granulicella</taxon>
    </lineage>
</organism>
<dbReference type="STRING" id="682795.AciX8_3171"/>
<gene>
    <name evidence="1" type="ordered locus">AciX8_3171</name>
</gene>
<dbReference type="KEGG" id="gma:AciX8_3171"/>
<evidence type="ECO:0000313" key="2">
    <source>
        <dbReference type="Proteomes" id="UP000007113"/>
    </source>
</evidence>
<dbReference type="EMBL" id="CP003130">
    <property type="protein sequence ID" value="AEU37472.1"/>
    <property type="molecule type" value="Genomic_DNA"/>
</dbReference>
<sequence length="60" mass="6964">MKLFVPRVLATPERIQGNSKVVQIWDQNLEAGPQYFIMKCYADGELDALFNYAYWTHPGE</sequence>
<name>G8NT42_GRAMM</name>